<reference evidence="2" key="1">
    <citation type="submission" date="2017-01" db="EMBL/GenBank/DDBJ databases">
        <title>Comparative genomics of anhydrobiosis in the tardigrade Hypsibius dujardini.</title>
        <authorList>
            <person name="Yoshida Y."/>
            <person name="Koutsovoulos G."/>
            <person name="Laetsch D."/>
            <person name="Stevens L."/>
            <person name="Kumar S."/>
            <person name="Horikawa D."/>
            <person name="Ishino K."/>
            <person name="Komine S."/>
            <person name="Tomita M."/>
            <person name="Blaxter M."/>
            <person name="Arakawa K."/>
        </authorList>
    </citation>
    <scope>NUCLEOTIDE SEQUENCE [LARGE SCALE GENOMIC DNA]</scope>
    <source>
        <strain evidence="2">Z151</strain>
    </source>
</reference>
<dbReference type="Proteomes" id="UP000192578">
    <property type="component" value="Unassembled WGS sequence"/>
</dbReference>
<dbReference type="OrthoDB" id="6262731at2759"/>
<dbReference type="AlphaFoldDB" id="A0A1W0WUN1"/>
<dbReference type="EMBL" id="MTYJ01000044">
    <property type="protein sequence ID" value="OQV18906.1"/>
    <property type="molecule type" value="Genomic_DNA"/>
</dbReference>
<accession>A0A1W0WUN1</accession>
<dbReference type="PANTHER" id="PTHR13088:SF3">
    <property type="entry name" value="FAS APOPTOTIC INHIBITORY MOLECULE 1"/>
    <property type="match status" value="1"/>
</dbReference>
<dbReference type="InterPro" id="IPR038513">
    <property type="entry name" value="FAIM1_dom_sf"/>
</dbReference>
<dbReference type="GO" id="GO:1902042">
    <property type="term" value="P:negative regulation of extrinsic apoptotic signaling pathway via death domain receptors"/>
    <property type="evidence" value="ECO:0007669"/>
    <property type="project" value="TreeGrafter"/>
</dbReference>
<evidence type="ECO:0000313" key="1">
    <source>
        <dbReference type="EMBL" id="OQV18906.1"/>
    </source>
</evidence>
<sequence length="190" mass="21360">MRSAASPTPVVADLVAIWHVKLPDGVHRVEFVHGTTSGRRVVKIDGQELRRKNYMFKLVGKEEFNIGGTPCYISIEAVPSMRYQYKLHVNGQTYERYEETTAKNYKIWKFPATGVTMYQIVFDTQTLEIRVNGNVVETSSDFTDTGSQLSFALGLDFAASVRISTANFQRTGLSAVLLVDNQEIPIHHES</sequence>
<dbReference type="Pfam" id="PF06905">
    <property type="entry name" value="FAIM1"/>
    <property type="match status" value="1"/>
</dbReference>
<dbReference type="PANTHER" id="PTHR13088">
    <property type="entry name" value="FAS APOPTOTIC INHIBITORY MOLECULE FAIM"/>
    <property type="match status" value="1"/>
</dbReference>
<evidence type="ECO:0000313" key="2">
    <source>
        <dbReference type="Proteomes" id="UP000192578"/>
    </source>
</evidence>
<gene>
    <name evidence="1" type="ORF">BV898_06968</name>
</gene>
<proteinExistence type="predicted"/>
<organism evidence="1 2">
    <name type="scientific">Hypsibius exemplaris</name>
    <name type="common">Freshwater tardigrade</name>
    <dbReference type="NCBI Taxonomy" id="2072580"/>
    <lineage>
        <taxon>Eukaryota</taxon>
        <taxon>Metazoa</taxon>
        <taxon>Ecdysozoa</taxon>
        <taxon>Tardigrada</taxon>
        <taxon>Eutardigrada</taxon>
        <taxon>Parachela</taxon>
        <taxon>Hypsibioidea</taxon>
        <taxon>Hypsibiidae</taxon>
        <taxon>Hypsibius</taxon>
    </lineage>
</organism>
<comment type="caution">
    <text evidence="1">The sequence shown here is derived from an EMBL/GenBank/DDBJ whole genome shotgun (WGS) entry which is preliminary data.</text>
</comment>
<name>A0A1W0WUN1_HYPEX</name>
<dbReference type="InterPro" id="IPR010695">
    <property type="entry name" value="FAIM1"/>
</dbReference>
<protein>
    <submittedName>
        <fullName evidence="1">Fas apoptotic inhibitory molecule 1</fullName>
    </submittedName>
</protein>
<keyword evidence="2" id="KW-1185">Reference proteome</keyword>
<dbReference type="Gene3D" id="2.40.128.180">
    <property type="match status" value="2"/>
</dbReference>